<keyword evidence="1" id="KW-0732">Signal</keyword>
<dbReference type="AlphaFoldDB" id="A0A365U4Z9"/>
<protein>
    <recommendedName>
        <fullName evidence="2">Cupin type-2 domain-containing protein</fullName>
    </recommendedName>
</protein>
<dbReference type="Pfam" id="PF07883">
    <property type="entry name" value="Cupin_2"/>
    <property type="match status" value="1"/>
</dbReference>
<name>A0A365U4Z9_9RHOB</name>
<dbReference type="Proteomes" id="UP000253370">
    <property type="component" value="Unassembled WGS sequence"/>
</dbReference>
<evidence type="ECO:0000259" key="2">
    <source>
        <dbReference type="Pfam" id="PF07883"/>
    </source>
</evidence>
<sequence length="152" mass="15993">MTRRPPTRAAPGLGAVLAALCALPAAAEPQAVADPPEAGALKWGGCPGFMSEGCRIAVPHGDPAAPNADVFYPVPGGAEVPRHRRTSPERMVLVSGEMRATYHREDPVRLRPGTYARGPAEKPHSAACLSSEPCTLFIAFVEPIDAEAVPRH</sequence>
<dbReference type="EMBL" id="QNTQ01000021">
    <property type="protein sequence ID" value="RBI83134.1"/>
    <property type="molecule type" value="Genomic_DNA"/>
</dbReference>
<organism evidence="3 4">
    <name type="scientific">Rhodosalinus halophilus</name>
    <dbReference type="NCBI Taxonomy" id="2259333"/>
    <lineage>
        <taxon>Bacteria</taxon>
        <taxon>Pseudomonadati</taxon>
        <taxon>Pseudomonadota</taxon>
        <taxon>Alphaproteobacteria</taxon>
        <taxon>Rhodobacterales</taxon>
        <taxon>Paracoccaceae</taxon>
        <taxon>Rhodosalinus</taxon>
    </lineage>
</organism>
<dbReference type="OrthoDB" id="9801227at2"/>
<feature type="signal peptide" evidence="1">
    <location>
        <begin position="1"/>
        <end position="27"/>
    </location>
</feature>
<feature type="chain" id="PRO_5017065691" description="Cupin type-2 domain-containing protein" evidence="1">
    <location>
        <begin position="28"/>
        <end position="152"/>
    </location>
</feature>
<dbReference type="InterPro" id="IPR013096">
    <property type="entry name" value="Cupin_2"/>
</dbReference>
<comment type="caution">
    <text evidence="3">The sequence shown here is derived from an EMBL/GenBank/DDBJ whole genome shotgun (WGS) entry which is preliminary data.</text>
</comment>
<dbReference type="Gene3D" id="2.60.120.10">
    <property type="entry name" value="Jelly Rolls"/>
    <property type="match status" value="1"/>
</dbReference>
<proteinExistence type="predicted"/>
<evidence type="ECO:0000313" key="4">
    <source>
        <dbReference type="Proteomes" id="UP000253370"/>
    </source>
</evidence>
<accession>A0A365U4Z9</accession>
<reference evidence="3 4" key="1">
    <citation type="submission" date="2018-07" db="EMBL/GenBank/DDBJ databases">
        <title>Rhodosalinus sp. strain E84T genomic sequence and assembly.</title>
        <authorList>
            <person name="Liu Z.-W."/>
            <person name="Lu D.-C."/>
        </authorList>
    </citation>
    <scope>NUCLEOTIDE SEQUENCE [LARGE SCALE GENOMIC DNA]</scope>
    <source>
        <strain evidence="3 4">E84</strain>
    </source>
</reference>
<dbReference type="SUPFAM" id="SSF51182">
    <property type="entry name" value="RmlC-like cupins"/>
    <property type="match status" value="1"/>
</dbReference>
<dbReference type="InterPro" id="IPR014710">
    <property type="entry name" value="RmlC-like_jellyroll"/>
</dbReference>
<feature type="domain" description="Cupin type-2" evidence="2">
    <location>
        <begin position="75"/>
        <end position="138"/>
    </location>
</feature>
<dbReference type="RefSeq" id="WP_113290666.1">
    <property type="nucleotide sequence ID" value="NZ_QNTQ01000021.1"/>
</dbReference>
<evidence type="ECO:0000313" key="3">
    <source>
        <dbReference type="EMBL" id="RBI83134.1"/>
    </source>
</evidence>
<keyword evidence="4" id="KW-1185">Reference proteome</keyword>
<dbReference type="InterPro" id="IPR011051">
    <property type="entry name" value="RmlC_Cupin_sf"/>
</dbReference>
<evidence type="ECO:0000256" key="1">
    <source>
        <dbReference type="SAM" id="SignalP"/>
    </source>
</evidence>
<gene>
    <name evidence="3" type="ORF">DRV85_16945</name>
</gene>